<feature type="region of interest" description="Disordered" evidence="1">
    <location>
        <begin position="129"/>
        <end position="169"/>
    </location>
</feature>
<dbReference type="AlphaFoldDB" id="A0A2P5IGG8"/>
<gene>
    <name evidence="3" type="ORF">DHEL01_v200030</name>
</gene>
<name>A0A2P5IGG8_DIAHE</name>
<dbReference type="InParanoid" id="A0A2P5IGG8"/>
<keyword evidence="2" id="KW-0472">Membrane</keyword>
<evidence type="ECO:0000313" key="3">
    <source>
        <dbReference type="EMBL" id="POS81592.1"/>
    </source>
</evidence>
<dbReference type="EMBL" id="MAVT02000001">
    <property type="protein sequence ID" value="POS81592.1"/>
    <property type="molecule type" value="Genomic_DNA"/>
</dbReference>
<keyword evidence="4" id="KW-1185">Reference proteome</keyword>
<evidence type="ECO:0000256" key="1">
    <source>
        <dbReference type="SAM" id="MobiDB-lite"/>
    </source>
</evidence>
<keyword evidence="2" id="KW-0812">Transmembrane</keyword>
<organism evidence="3 4">
    <name type="scientific">Diaporthe helianthi</name>
    <dbReference type="NCBI Taxonomy" id="158607"/>
    <lineage>
        <taxon>Eukaryota</taxon>
        <taxon>Fungi</taxon>
        <taxon>Dikarya</taxon>
        <taxon>Ascomycota</taxon>
        <taxon>Pezizomycotina</taxon>
        <taxon>Sordariomycetes</taxon>
        <taxon>Sordariomycetidae</taxon>
        <taxon>Diaporthales</taxon>
        <taxon>Diaporthaceae</taxon>
        <taxon>Diaporthe</taxon>
    </lineage>
</organism>
<evidence type="ECO:0000256" key="2">
    <source>
        <dbReference type="SAM" id="Phobius"/>
    </source>
</evidence>
<dbReference type="Proteomes" id="UP000094444">
    <property type="component" value="Unassembled WGS sequence"/>
</dbReference>
<accession>A0A2P5IGG8</accession>
<comment type="caution">
    <text evidence="3">The sequence shown here is derived from an EMBL/GenBank/DDBJ whole genome shotgun (WGS) entry which is preliminary data.</text>
</comment>
<feature type="transmembrane region" description="Helical" evidence="2">
    <location>
        <begin position="72"/>
        <end position="96"/>
    </location>
</feature>
<reference evidence="3" key="1">
    <citation type="submission" date="2017-09" db="EMBL/GenBank/DDBJ databases">
        <title>Polyketide synthases of a Diaporthe helianthi virulent isolate.</title>
        <authorList>
            <person name="Baroncelli R."/>
        </authorList>
    </citation>
    <scope>NUCLEOTIDE SEQUENCE [LARGE SCALE GENOMIC DNA]</scope>
    <source>
        <strain evidence="3">7/96</strain>
    </source>
</reference>
<protein>
    <submittedName>
        <fullName evidence="3">Uncharacterized protein</fullName>
    </submittedName>
</protein>
<proteinExistence type="predicted"/>
<evidence type="ECO:0000313" key="4">
    <source>
        <dbReference type="Proteomes" id="UP000094444"/>
    </source>
</evidence>
<keyword evidence="2" id="KW-1133">Transmembrane helix</keyword>
<dbReference type="OrthoDB" id="5234842at2759"/>
<sequence>MPPPMAQKPLVGDFDWSAIINPPQNSSRPLHQPHSSHYESPFQQFDLRPGMLRSTADFFFSRYLAAHFTRQFAVLVAVLSLVACAIALVALGLFLCGAKRRGLGEKQQQQQQRHFYDDQGGFVACEKGKNDEVSGPDAPGNSFPPSETRREFGLKAGGGGGVSTPGTQGAAAVSLKPDLAPFHVSVHLI</sequence>